<dbReference type="EMBL" id="MKJU01000005">
    <property type="protein sequence ID" value="OHU92900.1"/>
    <property type="molecule type" value="Genomic_DNA"/>
</dbReference>
<reference evidence="2 3" key="1">
    <citation type="submission" date="2016-09" db="EMBL/GenBank/DDBJ databases">
        <title>Pseudoalteromonas amylolytica sp. nov., isolated from the surface seawater.</title>
        <authorList>
            <person name="Wu Y.-H."/>
            <person name="Cheng H."/>
            <person name="Jin X.-B."/>
            <person name="Wang C.-S."/>
            <person name="Xu X.-W."/>
        </authorList>
    </citation>
    <scope>NUCLEOTIDE SEQUENCE [LARGE SCALE GENOMIC DNA]</scope>
    <source>
        <strain evidence="2 3">JW1</strain>
    </source>
</reference>
<proteinExistence type="predicted"/>
<gene>
    <name evidence="2" type="ORF">BET10_02515</name>
</gene>
<keyword evidence="3" id="KW-1185">Reference proteome</keyword>
<evidence type="ECO:0000313" key="2">
    <source>
        <dbReference type="EMBL" id="OHU92900.1"/>
    </source>
</evidence>
<dbReference type="STRING" id="1859457.BET10_02515"/>
<organism evidence="2 3">
    <name type="scientific">Pseudoalteromonas amylolytica</name>
    <dbReference type="NCBI Taxonomy" id="1859457"/>
    <lineage>
        <taxon>Bacteria</taxon>
        <taxon>Pseudomonadati</taxon>
        <taxon>Pseudomonadota</taxon>
        <taxon>Gammaproteobacteria</taxon>
        <taxon>Alteromonadales</taxon>
        <taxon>Pseudoalteromonadaceae</taxon>
        <taxon>Pseudoalteromonas</taxon>
    </lineage>
</organism>
<evidence type="ECO:0000313" key="3">
    <source>
        <dbReference type="Proteomes" id="UP000179786"/>
    </source>
</evidence>
<dbReference type="Proteomes" id="UP000179786">
    <property type="component" value="Unassembled WGS sequence"/>
</dbReference>
<evidence type="ECO:0000259" key="1">
    <source>
        <dbReference type="Pfam" id="PF14024"/>
    </source>
</evidence>
<accession>A0A1S1N0S8</accession>
<comment type="caution">
    <text evidence="2">The sequence shown here is derived from an EMBL/GenBank/DDBJ whole genome shotgun (WGS) entry which is preliminary data.</text>
</comment>
<dbReference type="InterPro" id="IPR025334">
    <property type="entry name" value="DUF4240"/>
</dbReference>
<feature type="domain" description="DUF4240" evidence="1">
    <location>
        <begin position="1"/>
        <end position="124"/>
    </location>
</feature>
<dbReference type="OrthoDB" id="6200718at2"/>
<name>A0A1S1N0S8_9GAMM</name>
<sequence length="168" mass="19948">MNNDTFWQIIESVHHENDVNQALRTALSPLQTKDIAQFDELYTQNLRKLWHWDNWAFAYVICGCNSEYDFLDFCNWLILQGKNNIELFVKDPEALAEYPHMPYQDNLPAPYCDELDLVAGLLYEDLTGEELPYHNVVNFQPQGKKFKNKPKLLKAQFPKLFEKFWQKK</sequence>
<dbReference type="RefSeq" id="WP_070982906.1">
    <property type="nucleotide sequence ID" value="NZ_MKJU01000005.1"/>
</dbReference>
<dbReference type="AlphaFoldDB" id="A0A1S1N0S8"/>
<dbReference type="Pfam" id="PF14024">
    <property type="entry name" value="DUF4240"/>
    <property type="match status" value="1"/>
</dbReference>
<protein>
    <recommendedName>
        <fullName evidence="1">DUF4240 domain-containing protein</fullName>
    </recommendedName>
</protein>